<dbReference type="Gene3D" id="1.20.1050.10">
    <property type="match status" value="1"/>
</dbReference>
<dbReference type="PANTHER" id="PTHR44051:SF19">
    <property type="entry name" value="DISULFIDE-BOND OXIDOREDUCTASE YFCG"/>
    <property type="match status" value="1"/>
</dbReference>
<dbReference type="PROSITE" id="PS50404">
    <property type="entry name" value="GST_NTER"/>
    <property type="match status" value="1"/>
</dbReference>
<dbReference type="InterPro" id="IPR004045">
    <property type="entry name" value="Glutathione_S-Trfase_N"/>
</dbReference>
<evidence type="ECO:0000259" key="4">
    <source>
        <dbReference type="PROSITE" id="PS50404"/>
    </source>
</evidence>
<dbReference type="InterPro" id="IPR040079">
    <property type="entry name" value="Glutathione_S-Trfase"/>
</dbReference>
<dbReference type="GO" id="GO:0016740">
    <property type="term" value="F:transferase activity"/>
    <property type="evidence" value="ECO:0007669"/>
    <property type="project" value="UniProtKB-KW"/>
</dbReference>
<proteinExistence type="inferred from homology"/>
<dbReference type="RefSeq" id="WP_017450001.1">
    <property type="nucleotide sequence ID" value="NZ_CP008956.1"/>
</dbReference>
<organism evidence="6 7">
    <name type="scientific">Herbaspirillum rubrisubalbicans Os34</name>
    <dbReference type="NCBI Taxonomy" id="1235827"/>
    <lineage>
        <taxon>Bacteria</taxon>
        <taxon>Pseudomonadati</taxon>
        <taxon>Pseudomonadota</taxon>
        <taxon>Betaproteobacteria</taxon>
        <taxon>Burkholderiales</taxon>
        <taxon>Oxalobacteraceae</taxon>
        <taxon>Herbaspirillum</taxon>
    </lineage>
</organism>
<name>A0A6M3ZY26_9BURK</name>
<accession>A0A6M3ZY26</accession>
<evidence type="ECO:0000256" key="2">
    <source>
        <dbReference type="ARBA" id="ARBA00022679"/>
    </source>
</evidence>
<dbReference type="Proteomes" id="UP000501648">
    <property type="component" value="Chromosome"/>
</dbReference>
<dbReference type="Pfam" id="PF02798">
    <property type="entry name" value="GST_N"/>
    <property type="match status" value="1"/>
</dbReference>
<protein>
    <submittedName>
        <fullName evidence="6">Glutathione S-transferase</fullName>
    </submittedName>
</protein>
<dbReference type="SFLD" id="SFLDG01150">
    <property type="entry name" value="Main.1:_Beta-like"/>
    <property type="match status" value="1"/>
</dbReference>
<dbReference type="SUPFAM" id="SSF52833">
    <property type="entry name" value="Thioredoxin-like"/>
    <property type="match status" value="1"/>
</dbReference>
<evidence type="ECO:0000256" key="1">
    <source>
        <dbReference type="ARBA" id="ARBA00007409"/>
    </source>
</evidence>
<dbReference type="Gene3D" id="3.40.30.10">
    <property type="entry name" value="Glutaredoxin"/>
    <property type="match status" value="1"/>
</dbReference>
<feature type="domain" description="GST N-terminal" evidence="4">
    <location>
        <begin position="1"/>
        <end position="81"/>
    </location>
</feature>
<dbReference type="InterPro" id="IPR036282">
    <property type="entry name" value="Glutathione-S-Trfase_C_sf"/>
</dbReference>
<sequence>MLKIYGRDNSINVRKVLWTCAELGLDFEREDWGLGFRATSEPAFVAMNPNAMVPVIDDDGFVLWESNTILRYLVAQYGGALLYSGQPRQRARIDQWIDWQASDLNRSWSYAFMALARNSPEHGDAQQVAASIAGWTRFMQVLEQQLQHSGGYVAGSQFTLADIPVGLSVNRWFATPFGHAPLPAVERYFELLTQRPGFRAYGRNGMA</sequence>
<evidence type="ECO:0000256" key="3">
    <source>
        <dbReference type="RuleBase" id="RU003494"/>
    </source>
</evidence>
<reference evidence="6 7" key="1">
    <citation type="journal article" date="2012" name="J. Bacteriol.">
        <title>Genome sequence of the pathogenic Herbaspirillum seropedicae strain Os34, isolated from rice roots.</title>
        <authorList>
            <person name="Ye W."/>
            <person name="Ye S."/>
            <person name="Liu J."/>
            <person name="Chang S."/>
            <person name="Chen M."/>
            <person name="Zhu B."/>
            <person name="Guo L."/>
            <person name="An Q."/>
        </authorList>
    </citation>
    <scope>NUCLEOTIDE SEQUENCE [LARGE SCALE GENOMIC DNA]</scope>
    <source>
        <strain evidence="6 7">Os34</strain>
    </source>
</reference>
<dbReference type="PANTHER" id="PTHR44051">
    <property type="entry name" value="GLUTATHIONE S-TRANSFERASE-RELATED"/>
    <property type="match status" value="1"/>
</dbReference>
<dbReference type="Pfam" id="PF00043">
    <property type="entry name" value="GST_C"/>
    <property type="match status" value="1"/>
</dbReference>
<dbReference type="InterPro" id="IPR010987">
    <property type="entry name" value="Glutathione-S-Trfase_C-like"/>
</dbReference>
<dbReference type="SUPFAM" id="SSF47616">
    <property type="entry name" value="GST C-terminal domain-like"/>
    <property type="match status" value="1"/>
</dbReference>
<dbReference type="EMBL" id="CP008956">
    <property type="protein sequence ID" value="QJQ03579.1"/>
    <property type="molecule type" value="Genomic_DNA"/>
</dbReference>
<dbReference type="SFLD" id="SFLDS00019">
    <property type="entry name" value="Glutathione_Transferase_(cytos"/>
    <property type="match status" value="1"/>
</dbReference>
<keyword evidence="2 6" id="KW-0808">Transferase</keyword>
<evidence type="ECO:0000313" key="7">
    <source>
        <dbReference type="Proteomes" id="UP000501648"/>
    </source>
</evidence>
<dbReference type="CDD" id="cd03180">
    <property type="entry name" value="GST_C_2"/>
    <property type="match status" value="1"/>
</dbReference>
<comment type="similarity">
    <text evidence="1 3">Belongs to the GST superfamily.</text>
</comment>
<dbReference type="PROSITE" id="PS50405">
    <property type="entry name" value="GST_CTER"/>
    <property type="match status" value="1"/>
</dbReference>
<evidence type="ECO:0000259" key="5">
    <source>
        <dbReference type="PROSITE" id="PS50405"/>
    </source>
</evidence>
<evidence type="ECO:0000313" key="6">
    <source>
        <dbReference type="EMBL" id="QJQ03579.1"/>
    </source>
</evidence>
<dbReference type="InterPro" id="IPR004046">
    <property type="entry name" value="GST_C"/>
</dbReference>
<feature type="domain" description="GST C-terminal" evidence="5">
    <location>
        <begin position="86"/>
        <end position="207"/>
    </location>
</feature>
<dbReference type="CDD" id="cd03047">
    <property type="entry name" value="GST_N_2"/>
    <property type="match status" value="1"/>
</dbReference>
<dbReference type="FunFam" id="3.40.30.10:FF:000039">
    <property type="entry name" value="Glutathione S-transferase domain"/>
    <property type="match status" value="1"/>
</dbReference>
<dbReference type="AlphaFoldDB" id="A0A6M3ZY26"/>
<gene>
    <name evidence="6" type="ORF">C798_26065</name>
</gene>
<dbReference type="SFLD" id="SFLDG00358">
    <property type="entry name" value="Main_(cytGST)"/>
    <property type="match status" value="1"/>
</dbReference>
<dbReference type="InterPro" id="IPR036249">
    <property type="entry name" value="Thioredoxin-like_sf"/>
</dbReference>